<comment type="similarity">
    <text evidence="1 3">Belongs to the pirin family.</text>
</comment>
<accession>A0A6J4UVC9</accession>
<reference evidence="6" key="1">
    <citation type="submission" date="2020-02" db="EMBL/GenBank/DDBJ databases">
        <authorList>
            <person name="Meier V. D."/>
        </authorList>
    </citation>
    <scope>NUCLEOTIDE SEQUENCE</scope>
    <source>
        <strain evidence="6">AVDCRST_MAG81</strain>
    </source>
</reference>
<dbReference type="Gene3D" id="2.60.120.10">
    <property type="entry name" value="Jelly Rolls"/>
    <property type="match status" value="2"/>
</dbReference>
<dbReference type="GO" id="GO:0046872">
    <property type="term" value="F:metal ion binding"/>
    <property type="evidence" value="ECO:0007669"/>
    <property type="project" value="UniProtKB-KW"/>
</dbReference>
<dbReference type="SUPFAM" id="SSF51182">
    <property type="entry name" value="RmlC-like cupins"/>
    <property type="match status" value="1"/>
</dbReference>
<dbReference type="PANTHER" id="PTHR13903">
    <property type="entry name" value="PIRIN-RELATED"/>
    <property type="match status" value="1"/>
</dbReference>
<proteinExistence type="inferred from homology"/>
<evidence type="ECO:0000259" key="5">
    <source>
        <dbReference type="Pfam" id="PF05726"/>
    </source>
</evidence>
<dbReference type="InterPro" id="IPR012093">
    <property type="entry name" value="Pirin"/>
</dbReference>
<dbReference type="InterPro" id="IPR003829">
    <property type="entry name" value="Pirin_N_dom"/>
</dbReference>
<protein>
    <submittedName>
        <fullName evidence="6">Pirin</fullName>
    </submittedName>
</protein>
<keyword evidence="2" id="KW-0479">Metal-binding</keyword>
<evidence type="ECO:0000256" key="3">
    <source>
        <dbReference type="RuleBase" id="RU003457"/>
    </source>
</evidence>
<feature type="domain" description="Pirin C-terminal" evidence="5">
    <location>
        <begin position="177"/>
        <end position="275"/>
    </location>
</feature>
<feature type="binding site" evidence="2">
    <location>
        <position position="104"/>
    </location>
    <ligand>
        <name>Fe cation</name>
        <dbReference type="ChEBI" id="CHEBI:24875"/>
    </ligand>
</feature>
<dbReference type="Pfam" id="PF02678">
    <property type="entry name" value="Pirin"/>
    <property type="match status" value="1"/>
</dbReference>
<name>A0A6J4UVC9_9CYAN</name>
<gene>
    <name evidence="6" type="ORF">AVDCRST_MAG81-627</name>
</gene>
<evidence type="ECO:0000256" key="2">
    <source>
        <dbReference type="PIRSR" id="PIRSR006232-1"/>
    </source>
</evidence>
<dbReference type="EMBL" id="CADCWO010000041">
    <property type="protein sequence ID" value="CAA9560973.1"/>
    <property type="molecule type" value="Genomic_DNA"/>
</dbReference>
<evidence type="ECO:0000256" key="1">
    <source>
        <dbReference type="ARBA" id="ARBA00008416"/>
    </source>
</evidence>
<feature type="binding site" evidence="2">
    <location>
        <position position="60"/>
    </location>
    <ligand>
        <name>Fe cation</name>
        <dbReference type="ChEBI" id="CHEBI:24875"/>
    </ligand>
</feature>
<dbReference type="AlphaFoldDB" id="A0A6J4UVC9"/>
<dbReference type="InterPro" id="IPR011051">
    <property type="entry name" value="RmlC_Cupin_sf"/>
</dbReference>
<dbReference type="InterPro" id="IPR014710">
    <property type="entry name" value="RmlC-like_jellyroll"/>
</dbReference>
<dbReference type="PIRSF" id="PIRSF006232">
    <property type="entry name" value="Pirin"/>
    <property type="match status" value="1"/>
</dbReference>
<evidence type="ECO:0000259" key="4">
    <source>
        <dbReference type="Pfam" id="PF02678"/>
    </source>
</evidence>
<dbReference type="Pfam" id="PF05726">
    <property type="entry name" value="Pirin_C"/>
    <property type="match status" value="1"/>
</dbReference>
<keyword evidence="2" id="KW-0408">Iron</keyword>
<feature type="binding site" evidence="2">
    <location>
        <position position="102"/>
    </location>
    <ligand>
        <name>Fe cation</name>
        <dbReference type="ChEBI" id="CHEBI:24875"/>
    </ligand>
</feature>
<comment type="cofactor">
    <cofactor evidence="2">
        <name>Fe cation</name>
        <dbReference type="ChEBI" id="CHEBI:24875"/>
    </cofactor>
    <text evidence="2">Binds 1 Fe cation per subunit.</text>
</comment>
<evidence type="ECO:0000313" key="6">
    <source>
        <dbReference type="EMBL" id="CAA9560973.1"/>
    </source>
</evidence>
<sequence length="298" mass="33275">MPNSIRDVLEPEVKDLGGFEARRLLPHSTRQMVGPFIFFDHIGPASFSAGQGMDVRPHPHINLATVTYLFEGALLHRDSLEVVQEIHPGAVNWMTAGRGIVHSERTPKATRSQGSRLHGIQTWIAFPDEHEETEPWFRHYSTSEIPSWQEQGVSITLIAGQAYGRTSPVQTFSPMIYLDVQLLAGSHLNLPPEYSEQAVYSVTNGLEIDGEPLEPQRLTILVPGQTASIGARANARCIVVGSEPVGERHKWWNFVSSRLDRIEQAKADWQNGKFGQVPHETELIPLPEQPHSLPEQPL</sequence>
<dbReference type="PANTHER" id="PTHR13903:SF8">
    <property type="entry name" value="PIRIN"/>
    <property type="match status" value="1"/>
</dbReference>
<feature type="domain" description="Pirin N-terminal" evidence="4">
    <location>
        <begin position="19"/>
        <end position="124"/>
    </location>
</feature>
<dbReference type="InterPro" id="IPR008778">
    <property type="entry name" value="Pirin_C_dom"/>
</dbReference>
<organism evidence="6">
    <name type="scientific">uncultured Synechococcales cyanobacterium</name>
    <dbReference type="NCBI Taxonomy" id="1936017"/>
    <lineage>
        <taxon>Bacteria</taxon>
        <taxon>Bacillati</taxon>
        <taxon>Cyanobacteriota</taxon>
        <taxon>Cyanophyceae</taxon>
        <taxon>Synechococcales</taxon>
        <taxon>environmental samples</taxon>
    </lineage>
</organism>
<dbReference type="CDD" id="cd02909">
    <property type="entry name" value="cupin_pirin_N"/>
    <property type="match status" value="1"/>
</dbReference>
<feature type="binding site" evidence="2">
    <location>
        <position position="58"/>
    </location>
    <ligand>
        <name>Fe cation</name>
        <dbReference type="ChEBI" id="CHEBI:24875"/>
    </ligand>
</feature>